<evidence type="ECO:0000313" key="2">
    <source>
        <dbReference type="Proteomes" id="UP001195483"/>
    </source>
</evidence>
<dbReference type="Proteomes" id="UP001195483">
    <property type="component" value="Unassembled WGS sequence"/>
</dbReference>
<sequence>MTPRSLFEGLGCIPGEGVDPWELVFRITPEVGGDPYDAWISGGTNTTNFDVNCQTIKSNPSCTRHFRSALLQRWSEEVTSKVKVGIYKDGKEVHNITFNATGSNLTSWFSKERVLNTTYRGILTNNEFNYFCLKGYVLHPVFSL</sequence>
<gene>
    <name evidence="1" type="ORF">CHS0354_003848</name>
</gene>
<protein>
    <submittedName>
        <fullName evidence="1">Uncharacterized protein</fullName>
    </submittedName>
</protein>
<dbReference type="EMBL" id="JAEAOA010000299">
    <property type="protein sequence ID" value="KAK3591217.1"/>
    <property type="molecule type" value="Genomic_DNA"/>
</dbReference>
<reference evidence="1" key="2">
    <citation type="journal article" date="2021" name="Genome Biol. Evol.">
        <title>Developing a high-quality reference genome for a parasitic bivalve with doubly uniparental inheritance (Bivalvia: Unionida).</title>
        <authorList>
            <person name="Smith C.H."/>
        </authorList>
    </citation>
    <scope>NUCLEOTIDE SEQUENCE</scope>
    <source>
        <strain evidence="1">CHS0354</strain>
        <tissue evidence="1">Mantle</tissue>
    </source>
</reference>
<accession>A0AAE0SFQ2</accession>
<reference evidence="1" key="1">
    <citation type="journal article" date="2021" name="Genome Biol. Evol.">
        <title>A High-Quality Reference Genome for a Parasitic Bivalve with Doubly Uniparental Inheritance (Bivalvia: Unionida).</title>
        <authorList>
            <person name="Smith C.H."/>
        </authorList>
    </citation>
    <scope>NUCLEOTIDE SEQUENCE</scope>
    <source>
        <strain evidence="1">CHS0354</strain>
    </source>
</reference>
<keyword evidence="2" id="KW-1185">Reference proteome</keyword>
<evidence type="ECO:0000313" key="1">
    <source>
        <dbReference type="EMBL" id="KAK3591217.1"/>
    </source>
</evidence>
<proteinExistence type="predicted"/>
<dbReference type="AlphaFoldDB" id="A0AAE0SFQ2"/>
<organism evidence="1 2">
    <name type="scientific">Potamilus streckersoni</name>
    <dbReference type="NCBI Taxonomy" id="2493646"/>
    <lineage>
        <taxon>Eukaryota</taxon>
        <taxon>Metazoa</taxon>
        <taxon>Spiralia</taxon>
        <taxon>Lophotrochozoa</taxon>
        <taxon>Mollusca</taxon>
        <taxon>Bivalvia</taxon>
        <taxon>Autobranchia</taxon>
        <taxon>Heteroconchia</taxon>
        <taxon>Palaeoheterodonta</taxon>
        <taxon>Unionida</taxon>
        <taxon>Unionoidea</taxon>
        <taxon>Unionidae</taxon>
        <taxon>Ambleminae</taxon>
        <taxon>Lampsilini</taxon>
        <taxon>Potamilus</taxon>
    </lineage>
</organism>
<comment type="caution">
    <text evidence="1">The sequence shown here is derived from an EMBL/GenBank/DDBJ whole genome shotgun (WGS) entry which is preliminary data.</text>
</comment>
<name>A0AAE0SFQ2_9BIVA</name>
<reference evidence="1" key="3">
    <citation type="submission" date="2023-05" db="EMBL/GenBank/DDBJ databases">
        <authorList>
            <person name="Smith C.H."/>
        </authorList>
    </citation>
    <scope>NUCLEOTIDE SEQUENCE</scope>
    <source>
        <strain evidence="1">CHS0354</strain>
        <tissue evidence="1">Mantle</tissue>
    </source>
</reference>